<reference evidence="2 3" key="1">
    <citation type="submission" date="2021-06" db="EMBL/GenBank/DDBJ databases">
        <title>Caerostris extrusa draft genome.</title>
        <authorList>
            <person name="Kono N."/>
            <person name="Arakawa K."/>
        </authorList>
    </citation>
    <scope>NUCLEOTIDE SEQUENCE [LARGE SCALE GENOMIC DNA]</scope>
</reference>
<keyword evidence="3" id="KW-1185">Reference proteome</keyword>
<evidence type="ECO:0000313" key="2">
    <source>
        <dbReference type="EMBL" id="GIY00877.1"/>
    </source>
</evidence>
<feature type="region of interest" description="Disordered" evidence="1">
    <location>
        <begin position="1"/>
        <end position="21"/>
    </location>
</feature>
<organism evidence="2 3">
    <name type="scientific">Caerostris extrusa</name>
    <name type="common">Bark spider</name>
    <name type="synonym">Caerostris bankana</name>
    <dbReference type="NCBI Taxonomy" id="172846"/>
    <lineage>
        <taxon>Eukaryota</taxon>
        <taxon>Metazoa</taxon>
        <taxon>Ecdysozoa</taxon>
        <taxon>Arthropoda</taxon>
        <taxon>Chelicerata</taxon>
        <taxon>Arachnida</taxon>
        <taxon>Araneae</taxon>
        <taxon>Araneomorphae</taxon>
        <taxon>Entelegynae</taxon>
        <taxon>Araneoidea</taxon>
        <taxon>Araneidae</taxon>
        <taxon>Caerostris</taxon>
    </lineage>
</organism>
<gene>
    <name evidence="2" type="ORF">CEXT_706821</name>
</gene>
<accession>A0AAV4PV00</accession>
<dbReference type="AlphaFoldDB" id="A0AAV4PV00"/>
<comment type="caution">
    <text evidence="2">The sequence shown here is derived from an EMBL/GenBank/DDBJ whole genome shotgun (WGS) entry which is preliminary data.</text>
</comment>
<sequence>MPVPFAKSRVPPANSSEHFSTSRTLCPVFQKNSNHRLQNNRLLPIALGQLIPSIYYLFSNFARSFACWALGEYHVDFMARQMDQLLKMK</sequence>
<protein>
    <submittedName>
        <fullName evidence="2">Uncharacterized protein</fullName>
    </submittedName>
</protein>
<evidence type="ECO:0000256" key="1">
    <source>
        <dbReference type="SAM" id="MobiDB-lite"/>
    </source>
</evidence>
<evidence type="ECO:0000313" key="3">
    <source>
        <dbReference type="Proteomes" id="UP001054945"/>
    </source>
</evidence>
<name>A0AAV4PV00_CAEEX</name>
<proteinExistence type="predicted"/>
<dbReference type="EMBL" id="BPLR01005235">
    <property type="protein sequence ID" value="GIY00877.1"/>
    <property type="molecule type" value="Genomic_DNA"/>
</dbReference>
<dbReference type="Proteomes" id="UP001054945">
    <property type="component" value="Unassembled WGS sequence"/>
</dbReference>